<dbReference type="SUPFAM" id="SSF52047">
    <property type="entry name" value="RNI-like"/>
    <property type="match status" value="1"/>
</dbReference>
<dbReference type="Gene3D" id="3.80.10.10">
    <property type="entry name" value="Ribonuclease Inhibitor"/>
    <property type="match status" value="1"/>
</dbReference>
<protein>
    <submittedName>
        <fullName evidence="2">F-box protein</fullName>
    </submittedName>
</protein>
<dbReference type="Pfam" id="PF24758">
    <property type="entry name" value="LRR_At5g56370"/>
    <property type="match status" value="1"/>
</dbReference>
<comment type="caution">
    <text evidence="2">The sequence shown here is derived from an EMBL/GenBank/DDBJ whole genome shotgun (WGS) entry which is preliminary data.</text>
</comment>
<feature type="domain" description="F-box" evidence="1">
    <location>
        <begin position="13"/>
        <end position="49"/>
    </location>
</feature>
<gene>
    <name evidence="2" type="ORF">D0Y65_054800</name>
</gene>
<dbReference type="PANTHER" id="PTHR32212">
    <property type="entry name" value="CYCLIN-LIKE F-BOX"/>
    <property type="match status" value="1"/>
</dbReference>
<evidence type="ECO:0000313" key="2">
    <source>
        <dbReference type="EMBL" id="RZB45119.1"/>
    </source>
</evidence>
<dbReference type="EMBL" id="QZWG01000020">
    <property type="protein sequence ID" value="RZB45119.1"/>
    <property type="molecule type" value="Genomic_DNA"/>
</dbReference>
<dbReference type="PROSITE" id="PS50181">
    <property type="entry name" value="FBOX"/>
    <property type="match status" value="1"/>
</dbReference>
<dbReference type="Proteomes" id="UP000289340">
    <property type="component" value="Chromosome 20"/>
</dbReference>
<sequence>MIMTRSKTLKTKEDRLSGLPDEILLIIMSFIMIKDAVQTCILSKRWRNLWKFLPNLTLHSNDFKKNRVFYEFVSRIVSCSDQNHTLHSLDFYRPLYCKPKIMTNLINYAICHNIQQLKLNVPNNFSLPACVFSCPSLTSLSISVSHNVLKRTRIPKSLQLPALLSLHLNNVPISADENGHAEPFSNCKKLNSLSIEDCVLLLPDAFVGSEILSITNTSLANLTMNFRSSRPFTTVLSTPNLSSFACDDPRWTMRWQKEGNIVIRSSWLN</sequence>
<accession>A0A445F8R2</accession>
<reference evidence="2 3" key="1">
    <citation type="submission" date="2018-09" db="EMBL/GenBank/DDBJ databases">
        <title>A high-quality reference genome of wild soybean provides a powerful tool to mine soybean genomes.</title>
        <authorList>
            <person name="Xie M."/>
            <person name="Chung C.Y.L."/>
            <person name="Li M.-W."/>
            <person name="Wong F.-L."/>
            <person name="Chan T.-F."/>
            <person name="Lam H.-M."/>
        </authorList>
    </citation>
    <scope>NUCLEOTIDE SEQUENCE [LARGE SCALE GENOMIC DNA]</scope>
    <source>
        <strain evidence="3">cv. W05</strain>
        <tissue evidence="2">Hypocotyl of etiolated seedlings</tissue>
    </source>
</reference>
<dbReference type="InterPro" id="IPR055411">
    <property type="entry name" value="LRR_FXL15/At3g58940/PEG3-like"/>
</dbReference>
<dbReference type="InterPro" id="IPR032675">
    <property type="entry name" value="LRR_dom_sf"/>
</dbReference>
<dbReference type="SUPFAM" id="SSF81383">
    <property type="entry name" value="F-box domain"/>
    <property type="match status" value="1"/>
</dbReference>
<dbReference type="SMART" id="SM00256">
    <property type="entry name" value="FBOX"/>
    <property type="match status" value="1"/>
</dbReference>
<dbReference type="InterPro" id="IPR053781">
    <property type="entry name" value="F-box_AtFBL13-like"/>
</dbReference>
<organism evidence="2 3">
    <name type="scientific">Glycine soja</name>
    <name type="common">Wild soybean</name>
    <dbReference type="NCBI Taxonomy" id="3848"/>
    <lineage>
        <taxon>Eukaryota</taxon>
        <taxon>Viridiplantae</taxon>
        <taxon>Streptophyta</taxon>
        <taxon>Embryophyta</taxon>
        <taxon>Tracheophyta</taxon>
        <taxon>Spermatophyta</taxon>
        <taxon>Magnoliopsida</taxon>
        <taxon>eudicotyledons</taxon>
        <taxon>Gunneridae</taxon>
        <taxon>Pentapetalae</taxon>
        <taxon>rosids</taxon>
        <taxon>fabids</taxon>
        <taxon>Fabales</taxon>
        <taxon>Fabaceae</taxon>
        <taxon>Papilionoideae</taxon>
        <taxon>50 kb inversion clade</taxon>
        <taxon>NPAAA clade</taxon>
        <taxon>indigoferoid/millettioid clade</taxon>
        <taxon>Phaseoleae</taxon>
        <taxon>Glycine</taxon>
        <taxon>Glycine subgen. Soja</taxon>
    </lineage>
</organism>
<proteinExistence type="predicted"/>
<evidence type="ECO:0000313" key="3">
    <source>
        <dbReference type="Proteomes" id="UP000289340"/>
    </source>
</evidence>
<dbReference type="InterPro" id="IPR001810">
    <property type="entry name" value="F-box_dom"/>
</dbReference>
<evidence type="ECO:0000259" key="1">
    <source>
        <dbReference type="PROSITE" id="PS50181"/>
    </source>
</evidence>
<dbReference type="CDD" id="cd22160">
    <property type="entry name" value="F-box_AtFBL13-like"/>
    <property type="match status" value="1"/>
</dbReference>
<dbReference type="Pfam" id="PF00646">
    <property type="entry name" value="F-box"/>
    <property type="match status" value="1"/>
</dbReference>
<keyword evidence="3" id="KW-1185">Reference proteome</keyword>
<dbReference type="InterPro" id="IPR036047">
    <property type="entry name" value="F-box-like_dom_sf"/>
</dbReference>
<dbReference type="AlphaFoldDB" id="A0A445F8R2"/>
<dbReference type="PANTHER" id="PTHR32212:SF461">
    <property type="entry name" value="F-BOX DOMAIN-CONTAINING PROTEIN"/>
    <property type="match status" value="1"/>
</dbReference>
<name>A0A445F8R2_GLYSO</name>